<evidence type="ECO:0000256" key="6">
    <source>
        <dbReference type="ARBA" id="ARBA00022692"/>
    </source>
</evidence>
<reference evidence="17 18" key="1">
    <citation type="submission" date="2024-06" db="EMBL/GenBank/DDBJ databases">
        <title>Chitinophaga defluvii sp. nov., isolated from municipal sewage.</title>
        <authorList>
            <person name="Zhang L."/>
        </authorList>
    </citation>
    <scope>NUCLEOTIDE SEQUENCE [LARGE SCALE GENOMIC DNA]</scope>
    <source>
        <strain evidence="17 18">H8</strain>
    </source>
</reference>
<keyword evidence="6" id="KW-0812">Transmembrane</keyword>
<dbReference type="InterPro" id="IPR000700">
    <property type="entry name" value="PAS-assoc_C"/>
</dbReference>
<dbReference type="Gene3D" id="1.10.287.130">
    <property type="match status" value="1"/>
</dbReference>
<keyword evidence="11" id="KW-0902">Two-component regulatory system</keyword>
<protein>
    <recommendedName>
        <fullName evidence="3">histidine kinase</fullName>
        <ecNumber evidence="3">2.7.13.3</ecNumber>
    </recommendedName>
</protein>
<dbReference type="PROSITE" id="PS50112">
    <property type="entry name" value="PAS"/>
    <property type="match status" value="1"/>
</dbReference>
<keyword evidence="4" id="KW-0597">Phosphoprotein</keyword>
<evidence type="ECO:0000256" key="3">
    <source>
        <dbReference type="ARBA" id="ARBA00012438"/>
    </source>
</evidence>
<dbReference type="PROSITE" id="PS50109">
    <property type="entry name" value="HIS_KIN"/>
    <property type="match status" value="1"/>
</dbReference>
<feature type="domain" description="PAS" evidence="15">
    <location>
        <begin position="129"/>
        <end position="182"/>
    </location>
</feature>
<evidence type="ECO:0000259" key="16">
    <source>
        <dbReference type="PROSITE" id="PS50113"/>
    </source>
</evidence>
<dbReference type="Gene3D" id="3.30.450.20">
    <property type="entry name" value="PAS domain"/>
    <property type="match status" value="1"/>
</dbReference>
<dbReference type="InterPro" id="IPR003661">
    <property type="entry name" value="HisK_dim/P_dom"/>
</dbReference>
<keyword evidence="9" id="KW-0067">ATP-binding</keyword>
<dbReference type="Pfam" id="PF00989">
    <property type="entry name" value="PAS"/>
    <property type="match status" value="1"/>
</dbReference>
<keyword evidence="8 17" id="KW-0418">Kinase</keyword>
<dbReference type="SMART" id="SM00091">
    <property type="entry name" value="PAS"/>
    <property type="match status" value="2"/>
</dbReference>
<dbReference type="PRINTS" id="PR00344">
    <property type="entry name" value="BCTRLSENSOR"/>
</dbReference>
<dbReference type="PANTHER" id="PTHR42878:SF7">
    <property type="entry name" value="SENSOR HISTIDINE KINASE GLRK"/>
    <property type="match status" value="1"/>
</dbReference>
<dbReference type="EC" id="2.7.13.3" evidence="3"/>
<dbReference type="CDD" id="cd00130">
    <property type="entry name" value="PAS"/>
    <property type="match status" value="1"/>
</dbReference>
<dbReference type="InterPro" id="IPR004358">
    <property type="entry name" value="Sig_transdc_His_kin-like_C"/>
</dbReference>
<dbReference type="InterPro" id="IPR005467">
    <property type="entry name" value="His_kinase_dom"/>
</dbReference>
<keyword evidence="12" id="KW-0472">Membrane</keyword>
<comment type="caution">
    <text evidence="17">The sequence shown here is derived from an EMBL/GenBank/DDBJ whole genome shotgun (WGS) entry which is preliminary data.</text>
</comment>
<dbReference type="InterPro" id="IPR013767">
    <property type="entry name" value="PAS_fold"/>
</dbReference>
<dbReference type="SUPFAM" id="SSF47384">
    <property type="entry name" value="Homodimeric domain of signal transducing histidine kinase"/>
    <property type="match status" value="1"/>
</dbReference>
<evidence type="ECO:0000256" key="13">
    <source>
        <dbReference type="SAM" id="Coils"/>
    </source>
</evidence>
<dbReference type="SUPFAM" id="SSF55874">
    <property type="entry name" value="ATPase domain of HSP90 chaperone/DNA topoisomerase II/histidine kinase"/>
    <property type="match status" value="1"/>
</dbReference>
<evidence type="ECO:0000313" key="18">
    <source>
        <dbReference type="Proteomes" id="UP001549749"/>
    </source>
</evidence>
<dbReference type="PROSITE" id="PS50113">
    <property type="entry name" value="PAC"/>
    <property type="match status" value="1"/>
</dbReference>
<dbReference type="InterPro" id="IPR035965">
    <property type="entry name" value="PAS-like_dom_sf"/>
</dbReference>
<feature type="coiled-coil region" evidence="13">
    <location>
        <begin position="240"/>
        <end position="296"/>
    </location>
</feature>
<dbReference type="InterPro" id="IPR036890">
    <property type="entry name" value="HATPase_C_sf"/>
</dbReference>
<dbReference type="GO" id="GO:0016301">
    <property type="term" value="F:kinase activity"/>
    <property type="evidence" value="ECO:0007669"/>
    <property type="project" value="UniProtKB-KW"/>
</dbReference>
<dbReference type="Pfam" id="PF00512">
    <property type="entry name" value="HisKA"/>
    <property type="match status" value="1"/>
</dbReference>
<dbReference type="NCBIfam" id="TIGR00229">
    <property type="entry name" value="sensory_box"/>
    <property type="match status" value="1"/>
</dbReference>
<feature type="domain" description="Histidine kinase" evidence="14">
    <location>
        <begin position="306"/>
        <end position="521"/>
    </location>
</feature>
<evidence type="ECO:0000256" key="11">
    <source>
        <dbReference type="ARBA" id="ARBA00023012"/>
    </source>
</evidence>
<dbReference type="Proteomes" id="UP001549749">
    <property type="component" value="Unassembled WGS sequence"/>
</dbReference>
<dbReference type="SUPFAM" id="SSF55785">
    <property type="entry name" value="PYP-like sensor domain (PAS domain)"/>
    <property type="match status" value="1"/>
</dbReference>
<dbReference type="RefSeq" id="WP_354659389.1">
    <property type="nucleotide sequence ID" value="NZ_JBEXAC010000001.1"/>
</dbReference>
<dbReference type="SMART" id="SM00387">
    <property type="entry name" value="HATPase_c"/>
    <property type="match status" value="1"/>
</dbReference>
<evidence type="ECO:0000256" key="8">
    <source>
        <dbReference type="ARBA" id="ARBA00022777"/>
    </source>
</evidence>
<dbReference type="Pfam" id="PF13188">
    <property type="entry name" value="PAS_8"/>
    <property type="match status" value="1"/>
</dbReference>
<evidence type="ECO:0000256" key="12">
    <source>
        <dbReference type="ARBA" id="ARBA00023136"/>
    </source>
</evidence>
<dbReference type="SMART" id="SM00388">
    <property type="entry name" value="HisKA"/>
    <property type="match status" value="1"/>
</dbReference>
<dbReference type="CDD" id="cd00075">
    <property type="entry name" value="HATPase"/>
    <property type="match status" value="1"/>
</dbReference>
<feature type="domain" description="PAC" evidence="16">
    <location>
        <begin position="206"/>
        <end position="256"/>
    </location>
</feature>
<sequence length="525" mass="59305">MNSKISNLNIDLQLSILTTIMEQVPCLVAIRDQSNGEVIYINETGIKMLGTKDLSLLKIIMDQNNLGCCNTINDDSLFLKEQRWTNLKGEFFSGIYEGATFQNDYKTYCFFRITDILPDRHFKQQLNKELQRFGALFNYASIGILVTNEQGGIVMINEFALKQFGYSREELVGQKVEMLIPQRAHHKHEAHRQRYNHKPQSRPMGIGLDLFAVRKDGSEFPVEISLSHYQNEEGAFVIAYINNITERKKAEASIEKLNNELEDIVEERTGQLRKALDALESSKEELTTALGKEKELSELKSRFVSMASHEFRTPLSTILSSAFLIKQYTTEADQSKRDKHIQRIVNSIGMLTDTLNDFLSVGKIEEGKIQVRISNFNITEHINAVIQEMQGIAMEGQEILYRHTGEEGLSLDPTLLKHIVMNLLGNAIKFSGPTDTISINTEKNANHFTLAIKDNGIGMSQEDQQHLFERFYRGANASNIQGTGLGLHIVSKYSELMNGSISCESELGTGTIFTIVFSLYPPTNV</sequence>
<evidence type="ECO:0000256" key="9">
    <source>
        <dbReference type="ARBA" id="ARBA00022840"/>
    </source>
</evidence>
<dbReference type="CDD" id="cd00082">
    <property type="entry name" value="HisKA"/>
    <property type="match status" value="1"/>
</dbReference>
<organism evidence="17 18">
    <name type="scientific">Chitinophaga defluvii</name>
    <dbReference type="NCBI Taxonomy" id="3163343"/>
    <lineage>
        <taxon>Bacteria</taxon>
        <taxon>Pseudomonadati</taxon>
        <taxon>Bacteroidota</taxon>
        <taxon>Chitinophagia</taxon>
        <taxon>Chitinophagales</taxon>
        <taxon>Chitinophagaceae</taxon>
        <taxon>Chitinophaga</taxon>
    </lineage>
</organism>
<evidence type="ECO:0000259" key="15">
    <source>
        <dbReference type="PROSITE" id="PS50112"/>
    </source>
</evidence>
<evidence type="ECO:0000256" key="7">
    <source>
        <dbReference type="ARBA" id="ARBA00022741"/>
    </source>
</evidence>
<dbReference type="InterPro" id="IPR036097">
    <property type="entry name" value="HisK_dim/P_sf"/>
</dbReference>
<keyword evidence="7" id="KW-0547">Nucleotide-binding</keyword>
<evidence type="ECO:0000256" key="2">
    <source>
        <dbReference type="ARBA" id="ARBA00004141"/>
    </source>
</evidence>
<evidence type="ECO:0000256" key="4">
    <source>
        <dbReference type="ARBA" id="ARBA00022553"/>
    </source>
</evidence>
<name>A0ABV2T161_9BACT</name>
<keyword evidence="5" id="KW-0808">Transferase</keyword>
<evidence type="ECO:0000313" key="17">
    <source>
        <dbReference type="EMBL" id="MET6996748.1"/>
    </source>
</evidence>
<accession>A0ABV2T161</accession>
<dbReference type="InterPro" id="IPR000014">
    <property type="entry name" value="PAS"/>
</dbReference>
<dbReference type="Pfam" id="PF02518">
    <property type="entry name" value="HATPase_c"/>
    <property type="match status" value="1"/>
</dbReference>
<dbReference type="Gene3D" id="3.30.565.10">
    <property type="entry name" value="Histidine kinase-like ATPase, C-terminal domain"/>
    <property type="match status" value="1"/>
</dbReference>
<evidence type="ECO:0000256" key="1">
    <source>
        <dbReference type="ARBA" id="ARBA00000085"/>
    </source>
</evidence>
<comment type="subcellular location">
    <subcellularLocation>
        <location evidence="2">Membrane</location>
        <topology evidence="2">Multi-pass membrane protein</topology>
    </subcellularLocation>
</comment>
<proteinExistence type="predicted"/>
<evidence type="ECO:0000256" key="10">
    <source>
        <dbReference type="ARBA" id="ARBA00022989"/>
    </source>
</evidence>
<dbReference type="EMBL" id="JBEXAC010000001">
    <property type="protein sequence ID" value="MET6996748.1"/>
    <property type="molecule type" value="Genomic_DNA"/>
</dbReference>
<keyword evidence="18" id="KW-1185">Reference proteome</keyword>
<dbReference type="InterPro" id="IPR050351">
    <property type="entry name" value="BphY/WalK/GraS-like"/>
</dbReference>
<evidence type="ECO:0000256" key="5">
    <source>
        <dbReference type="ARBA" id="ARBA00022679"/>
    </source>
</evidence>
<keyword evidence="13" id="KW-0175">Coiled coil</keyword>
<dbReference type="InterPro" id="IPR003594">
    <property type="entry name" value="HATPase_dom"/>
</dbReference>
<dbReference type="PANTHER" id="PTHR42878">
    <property type="entry name" value="TWO-COMPONENT HISTIDINE KINASE"/>
    <property type="match status" value="1"/>
</dbReference>
<keyword evidence="10" id="KW-1133">Transmembrane helix</keyword>
<gene>
    <name evidence="17" type="ORF">ABR189_05195</name>
</gene>
<comment type="catalytic activity">
    <reaction evidence="1">
        <text>ATP + protein L-histidine = ADP + protein N-phospho-L-histidine.</text>
        <dbReference type="EC" id="2.7.13.3"/>
    </reaction>
</comment>
<evidence type="ECO:0000259" key="14">
    <source>
        <dbReference type="PROSITE" id="PS50109"/>
    </source>
</evidence>